<dbReference type="Pfam" id="PF17784">
    <property type="entry name" value="Sulfotransfer_4"/>
    <property type="match status" value="1"/>
</dbReference>
<evidence type="ECO:0000313" key="3">
    <source>
        <dbReference type="EMBL" id="CAF3669240.1"/>
    </source>
</evidence>
<organism evidence="2 5">
    <name type="scientific">Rotaria sordida</name>
    <dbReference type="NCBI Taxonomy" id="392033"/>
    <lineage>
        <taxon>Eukaryota</taxon>
        <taxon>Metazoa</taxon>
        <taxon>Spiralia</taxon>
        <taxon>Gnathifera</taxon>
        <taxon>Rotifera</taxon>
        <taxon>Eurotatoria</taxon>
        <taxon>Bdelloidea</taxon>
        <taxon>Philodinida</taxon>
        <taxon>Philodinidae</taxon>
        <taxon>Rotaria</taxon>
    </lineage>
</organism>
<sequence length="260" mass="29913">MDAIVFGQNKVHKRKSASDNASDLRVIGAGLPRTGTSSLKAALEILGFGPCHHMTELFDKPEQSILFARALDGYEIDFHELLKGYGSSVDAPTALFYKEIHQAYPKAKVILTVRDNSEKWLESFKNSIGPVGLDIFFYIATYLIRRFRLQCIVVRKIMQKWMTEYGQIGPHIHELYNARVIQENEQDELLVFNVKQGWPPLCRFLNVPIPEDIPFPNVNDTKYVQERILLARRVGWCTWACLIAVIAVIIYFFISFMKLW</sequence>
<evidence type="ECO:0008006" key="6">
    <source>
        <dbReference type="Google" id="ProtNLM"/>
    </source>
</evidence>
<dbReference type="Gene3D" id="3.40.50.300">
    <property type="entry name" value="P-loop containing nucleotide triphosphate hydrolases"/>
    <property type="match status" value="1"/>
</dbReference>
<dbReference type="Proteomes" id="UP000663889">
    <property type="component" value="Unassembled WGS sequence"/>
</dbReference>
<dbReference type="AlphaFoldDB" id="A0A814EWD4"/>
<evidence type="ECO:0000256" key="1">
    <source>
        <dbReference type="SAM" id="Phobius"/>
    </source>
</evidence>
<dbReference type="EMBL" id="CAJNOU010000363">
    <property type="protein sequence ID" value="CAF0973471.1"/>
    <property type="molecule type" value="Genomic_DNA"/>
</dbReference>
<dbReference type="Proteomes" id="UP000663874">
    <property type="component" value="Unassembled WGS sequence"/>
</dbReference>
<accession>A0A814EWD4</accession>
<name>A0A814EWD4_9BILA</name>
<dbReference type="PANTHER" id="PTHR36978">
    <property type="entry name" value="P-LOOP CONTAINING NUCLEOTIDE TRIPHOSPHATE HYDROLASE"/>
    <property type="match status" value="1"/>
</dbReference>
<feature type="transmembrane region" description="Helical" evidence="1">
    <location>
        <begin position="234"/>
        <end position="254"/>
    </location>
</feature>
<comment type="caution">
    <text evidence="2">The sequence shown here is derived from an EMBL/GenBank/DDBJ whole genome shotgun (WGS) entry which is preliminary data.</text>
</comment>
<keyword evidence="1" id="KW-0472">Membrane</keyword>
<dbReference type="PANTHER" id="PTHR36978:SF4">
    <property type="entry name" value="P-LOOP CONTAINING NUCLEOSIDE TRIPHOSPHATE HYDROLASE PROTEIN"/>
    <property type="match status" value="1"/>
</dbReference>
<dbReference type="EMBL" id="CAJOAX010000944">
    <property type="protein sequence ID" value="CAF3669240.1"/>
    <property type="molecule type" value="Genomic_DNA"/>
</dbReference>
<keyword evidence="1" id="KW-1133">Transmembrane helix</keyword>
<keyword evidence="1" id="KW-0812">Transmembrane</keyword>
<proteinExistence type="predicted"/>
<dbReference type="SUPFAM" id="SSF52540">
    <property type="entry name" value="P-loop containing nucleoside triphosphate hydrolases"/>
    <property type="match status" value="1"/>
</dbReference>
<protein>
    <recommendedName>
        <fullName evidence="6">Sulfotransferase</fullName>
    </recommendedName>
</protein>
<dbReference type="Proteomes" id="UP000663823">
    <property type="component" value="Unassembled WGS sequence"/>
</dbReference>
<dbReference type="InterPro" id="IPR027417">
    <property type="entry name" value="P-loop_NTPase"/>
</dbReference>
<evidence type="ECO:0000313" key="5">
    <source>
        <dbReference type="Proteomes" id="UP000663889"/>
    </source>
</evidence>
<evidence type="ECO:0000313" key="4">
    <source>
        <dbReference type="EMBL" id="CAF3763878.1"/>
    </source>
</evidence>
<reference evidence="2" key="1">
    <citation type="submission" date="2021-02" db="EMBL/GenBank/DDBJ databases">
        <authorList>
            <person name="Nowell W R."/>
        </authorList>
    </citation>
    <scope>NUCLEOTIDE SEQUENCE</scope>
</reference>
<gene>
    <name evidence="4" type="ORF">FNK824_LOCUS12963</name>
    <name evidence="3" type="ORF">OTI717_LOCUS10447</name>
    <name evidence="2" type="ORF">SEV965_LOCUS9369</name>
</gene>
<evidence type="ECO:0000313" key="2">
    <source>
        <dbReference type="EMBL" id="CAF0973471.1"/>
    </source>
</evidence>
<dbReference type="EMBL" id="CAJOBE010001664">
    <property type="protein sequence ID" value="CAF3763878.1"/>
    <property type="molecule type" value="Genomic_DNA"/>
</dbReference>
<dbReference type="InterPro" id="IPR040632">
    <property type="entry name" value="Sulfotransfer_4"/>
</dbReference>